<dbReference type="InterPro" id="IPR050188">
    <property type="entry name" value="RluA_PseudoU_synthase"/>
</dbReference>
<feature type="region of interest" description="Disordered" evidence="2">
    <location>
        <begin position="3760"/>
        <end position="3970"/>
    </location>
</feature>
<feature type="compositionally biased region" description="Low complexity" evidence="2">
    <location>
        <begin position="137"/>
        <end position="147"/>
    </location>
</feature>
<evidence type="ECO:0000256" key="1">
    <source>
        <dbReference type="ARBA" id="ARBA00010876"/>
    </source>
</evidence>
<feature type="region of interest" description="Disordered" evidence="2">
    <location>
        <begin position="3033"/>
        <end position="3057"/>
    </location>
</feature>
<dbReference type="GO" id="GO:0009982">
    <property type="term" value="F:pseudouridine synthase activity"/>
    <property type="evidence" value="ECO:0007669"/>
    <property type="project" value="InterPro"/>
</dbReference>
<evidence type="ECO:0000313" key="5">
    <source>
        <dbReference type="Proteomes" id="UP000028840"/>
    </source>
</evidence>
<feature type="compositionally biased region" description="Polar residues" evidence="2">
    <location>
        <begin position="3904"/>
        <end position="3921"/>
    </location>
</feature>
<feature type="compositionally biased region" description="Basic and acidic residues" evidence="2">
    <location>
        <begin position="4169"/>
        <end position="4187"/>
    </location>
</feature>
<feature type="compositionally biased region" description="Low complexity" evidence="2">
    <location>
        <begin position="5858"/>
        <end position="5867"/>
    </location>
</feature>
<feature type="region of interest" description="Disordered" evidence="2">
    <location>
        <begin position="2499"/>
        <end position="2553"/>
    </location>
</feature>
<feature type="region of interest" description="Disordered" evidence="2">
    <location>
        <begin position="5943"/>
        <end position="5983"/>
    </location>
</feature>
<feature type="compositionally biased region" description="Low complexity" evidence="2">
    <location>
        <begin position="473"/>
        <end position="501"/>
    </location>
</feature>
<feature type="compositionally biased region" description="Low complexity" evidence="2">
    <location>
        <begin position="3287"/>
        <end position="3302"/>
    </location>
</feature>
<feature type="compositionally biased region" description="Basic and acidic residues" evidence="2">
    <location>
        <begin position="2891"/>
        <end position="2903"/>
    </location>
</feature>
<feature type="compositionally biased region" description="Gly residues" evidence="2">
    <location>
        <begin position="1941"/>
        <end position="1951"/>
    </location>
</feature>
<dbReference type="InterPro" id="IPR002083">
    <property type="entry name" value="MATH/TRAF_dom"/>
</dbReference>
<feature type="region of interest" description="Disordered" evidence="2">
    <location>
        <begin position="273"/>
        <end position="300"/>
    </location>
</feature>
<feature type="compositionally biased region" description="Basic and acidic residues" evidence="2">
    <location>
        <begin position="3893"/>
        <end position="3903"/>
    </location>
</feature>
<feature type="compositionally biased region" description="Polar residues" evidence="2">
    <location>
        <begin position="2387"/>
        <end position="2405"/>
    </location>
</feature>
<feature type="compositionally biased region" description="Low complexity" evidence="2">
    <location>
        <begin position="3037"/>
        <end position="3048"/>
    </location>
</feature>
<feature type="region of interest" description="Disordered" evidence="2">
    <location>
        <begin position="3271"/>
        <end position="3312"/>
    </location>
</feature>
<reference evidence="4 5" key="1">
    <citation type="submission" date="2014-08" db="EMBL/GenBank/DDBJ databases">
        <authorList>
            <person name="Sibley D."/>
            <person name="Venepally P."/>
            <person name="Karamycheva S."/>
            <person name="Hadjithomas M."/>
            <person name="Khan A."/>
            <person name="Brunk B."/>
            <person name="Roos D."/>
            <person name="Caler E."/>
            <person name="Lorenzi H."/>
        </authorList>
    </citation>
    <scope>NUCLEOTIDE SEQUENCE [LARGE SCALE GENOMIC DNA]</scope>
    <source>
        <strain evidence="4 5">VAND</strain>
    </source>
</reference>
<feature type="compositionally biased region" description="Low complexity" evidence="2">
    <location>
        <begin position="4484"/>
        <end position="4519"/>
    </location>
</feature>
<feature type="region of interest" description="Disordered" evidence="2">
    <location>
        <begin position="1075"/>
        <end position="1155"/>
    </location>
</feature>
<feature type="compositionally biased region" description="Gly residues" evidence="2">
    <location>
        <begin position="5832"/>
        <end position="5844"/>
    </location>
</feature>
<dbReference type="InterPro" id="IPR006145">
    <property type="entry name" value="PsdUridine_synth_RsuA/RluA"/>
</dbReference>
<feature type="compositionally biased region" description="Basic and acidic residues" evidence="2">
    <location>
        <begin position="2915"/>
        <end position="2931"/>
    </location>
</feature>
<feature type="compositionally biased region" description="Polar residues" evidence="2">
    <location>
        <begin position="5945"/>
        <end position="5954"/>
    </location>
</feature>
<feature type="region of interest" description="Disordered" evidence="2">
    <location>
        <begin position="6322"/>
        <end position="6348"/>
    </location>
</feature>
<protein>
    <submittedName>
        <fullName evidence="4">RNA pseudouridine synthase superfamily protein</fullName>
    </submittedName>
</protein>
<dbReference type="CDD" id="cd02869">
    <property type="entry name" value="PseudoU_synth_RluA_like"/>
    <property type="match status" value="1"/>
</dbReference>
<feature type="compositionally biased region" description="Low complexity" evidence="2">
    <location>
        <begin position="3881"/>
        <end position="3892"/>
    </location>
</feature>
<feature type="domain" description="MATH" evidence="3">
    <location>
        <begin position="1158"/>
        <end position="1291"/>
    </location>
</feature>
<feature type="compositionally biased region" description="Low complexity" evidence="2">
    <location>
        <begin position="624"/>
        <end position="633"/>
    </location>
</feature>
<evidence type="ECO:0000259" key="3">
    <source>
        <dbReference type="PROSITE" id="PS50144"/>
    </source>
</evidence>
<evidence type="ECO:0000313" key="4">
    <source>
        <dbReference type="EMBL" id="KFH02797.1"/>
    </source>
</evidence>
<feature type="region of interest" description="Disordered" evidence="2">
    <location>
        <begin position="4162"/>
        <end position="4195"/>
    </location>
</feature>
<feature type="compositionally biased region" description="Basic residues" evidence="2">
    <location>
        <begin position="3700"/>
        <end position="3711"/>
    </location>
</feature>
<feature type="compositionally biased region" description="Basic and acidic residues" evidence="2">
    <location>
        <begin position="1571"/>
        <end position="1580"/>
    </location>
</feature>
<feature type="region of interest" description="Disordered" evidence="2">
    <location>
        <begin position="4460"/>
        <end position="4646"/>
    </location>
</feature>
<dbReference type="SUPFAM" id="SSF55120">
    <property type="entry name" value="Pseudouridine synthase"/>
    <property type="match status" value="1"/>
</dbReference>
<feature type="region of interest" description="Disordered" evidence="2">
    <location>
        <begin position="93"/>
        <end position="153"/>
    </location>
</feature>
<feature type="compositionally biased region" description="Low complexity" evidence="2">
    <location>
        <begin position="5118"/>
        <end position="5131"/>
    </location>
</feature>
<feature type="compositionally biased region" description="Acidic residues" evidence="2">
    <location>
        <begin position="4620"/>
        <end position="4646"/>
    </location>
</feature>
<dbReference type="GO" id="GO:0003723">
    <property type="term" value="F:RNA binding"/>
    <property type="evidence" value="ECO:0007669"/>
    <property type="project" value="InterPro"/>
</dbReference>
<feature type="region of interest" description="Disordered" evidence="2">
    <location>
        <begin position="1705"/>
        <end position="1726"/>
    </location>
</feature>
<dbReference type="InterPro" id="IPR008974">
    <property type="entry name" value="TRAF-like"/>
</dbReference>
<feature type="region of interest" description="Disordered" evidence="2">
    <location>
        <begin position="437"/>
        <end position="501"/>
    </location>
</feature>
<dbReference type="Gene3D" id="3.30.2350.10">
    <property type="entry name" value="Pseudouridine synthase"/>
    <property type="match status" value="1"/>
</dbReference>
<feature type="compositionally biased region" description="Gly residues" evidence="2">
    <location>
        <begin position="1103"/>
        <end position="1144"/>
    </location>
</feature>
<dbReference type="OrthoDB" id="428753at2759"/>
<feature type="compositionally biased region" description="Basic and acidic residues" evidence="2">
    <location>
        <begin position="830"/>
        <end position="839"/>
    </location>
</feature>
<feature type="region of interest" description="Disordered" evidence="2">
    <location>
        <begin position="4071"/>
        <end position="4093"/>
    </location>
</feature>
<feature type="compositionally biased region" description="Acidic residues" evidence="2">
    <location>
        <begin position="1890"/>
        <end position="1910"/>
    </location>
</feature>
<feature type="compositionally biased region" description="Low complexity" evidence="2">
    <location>
        <begin position="6093"/>
        <end position="6105"/>
    </location>
</feature>
<feature type="compositionally biased region" description="Low complexity" evidence="2">
    <location>
        <begin position="2970"/>
        <end position="2980"/>
    </location>
</feature>
<feature type="region of interest" description="Disordered" evidence="2">
    <location>
        <begin position="6374"/>
        <end position="6396"/>
    </location>
</feature>
<feature type="region of interest" description="Disordered" evidence="2">
    <location>
        <begin position="6488"/>
        <end position="6535"/>
    </location>
</feature>
<feature type="compositionally biased region" description="Basic and acidic residues" evidence="2">
    <location>
        <begin position="2604"/>
        <end position="2615"/>
    </location>
</feature>
<dbReference type="Proteomes" id="UP000028840">
    <property type="component" value="Unassembled WGS sequence"/>
</dbReference>
<feature type="region of interest" description="Disordered" evidence="2">
    <location>
        <begin position="2957"/>
        <end position="3009"/>
    </location>
</feature>
<feature type="compositionally biased region" description="Low complexity" evidence="2">
    <location>
        <begin position="4460"/>
        <end position="4469"/>
    </location>
</feature>
<feature type="compositionally biased region" description="Gly residues" evidence="2">
    <location>
        <begin position="597"/>
        <end position="606"/>
    </location>
</feature>
<feature type="compositionally biased region" description="Basic and acidic residues" evidence="2">
    <location>
        <begin position="2406"/>
        <end position="2416"/>
    </location>
</feature>
<feature type="compositionally biased region" description="Low complexity" evidence="2">
    <location>
        <begin position="101"/>
        <end position="127"/>
    </location>
</feature>
<feature type="compositionally biased region" description="Gly residues" evidence="2">
    <location>
        <begin position="462"/>
        <end position="472"/>
    </location>
</feature>
<feature type="region of interest" description="Disordered" evidence="2">
    <location>
        <begin position="6093"/>
        <end position="6112"/>
    </location>
</feature>
<feature type="region of interest" description="Disordered" evidence="2">
    <location>
        <begin position="2852"/>
        <end position="2931"/>
    </location>
</feature>
<dbReference type="CDD" id="cd00121">
    <property type="entry name" value="MATH"/>
    <property type="match status" value="1"/>
</dbReference>
<dbReference type="PROSITE" id="PS50144">
    <property type="entry name" value="MATH"/>
    <property type="match status" value="1"/>
</dbReference>
<feature type="compositionally biased region" description="Low complexity" evidence="2">
    <location>
        <begin position="6145"/>
        <end position="6158"/>
    </location>
</feature>
<feature type="region of interest" description="Disordered" evidence="2">
    <location>
        <begin position="2099"/>
        <end position="2159"/>
    </location>
</feature>
<feature type="compositionally biased region" description="Basic and acidic residues" evidence="2">
    <location>
        <begin position="5889"/>
        <end position="5898"/>
    </location>
</feature>
<sequence>MGNGVSAPPGGAGLDGPASALQGSPFVSSAVLSSASRRRSSRLRAACEAKAAGSSVDQTFCSAVDPPKVPSASSCALKSLPLPLPLLPALSDSALPPPPSSTRSEPPYLSPWLSSSPDSLSPCSSCPAHPPSRRSSRPSSAFGRGSPECSHSGTTLIPEAALHALREKNLDAISGLPPASDMAYGVLCPGAVSCAEDNGSGAFLLSSAALPKGREDAHLAAGDSSLPMGERATGGADCLVSCFPPAFSREAISAYVSRSSRAYLLEAVRQEADHRSLSDDEMGPLPSGGGGGSGSSLVADSPAISATEGTTNSGVRLSDHFFLLPAASGGAPAVNPPSTPSQNVVSLSPACLSCPSAHPTSRGATGTGEAGQIVSRLADCVEDSLLSEALKGTLQAGETVRWGVAGGKVEELEYQLPCAEAGARSLKARNFFELAQNGAQSRGRDPGTIVPPRPDPFAWPAGGTGSLRGGRGLSTRSSRGRGRSATSATSSASKKSLGKSGVLENSLSFGVPPPSQKTRGFLLSSLPSTGLASPIPQGSSDPAVNARCIHRACEANDVEASPDGNSLGPADTWGGSRAPLVQGSCGERNSASSTASGGAGDGGPGLRRGRSCLEEMPSTGGGRPAPALFASSPAPGDVRVVQAANETADGQGGTHVITHGSTGLAHVSGTSAPAKNGEGGDRPEACYQCCNREHMAPLSAPAGRSRPPPTCGGRAEDDPDVLVAAGQAGALNSYACCSETATNLYSRRSAALAASPGPAGCTCSLVRSGNSCGGTMSLANSAPLADGAAAVDVTRCFLHSRARDSAARDIAGSCENADGVLFKVRGGGAPRERGEKDDACLGGKRGKHRSSFSPGQEGRSLFAERPTESDGDIRVTERRRHSAESFTHLPLPASPHLVLAGRNKAGGLWNADAGIEASERGRPQRECCGGRTGTLEASAAASLSALRAKTGRETHTGIAEEQASIPGAPLSQVISGGGGGRSASGTGKVTGVPLLFPKREEKGGCSQGHGVGGTVNSASNSGLAALSGDLTSSHLPSCALAKCAPPGSMVGVAGGAVTPPSAAIAVSSASGFSASASGAPFSSNTSSTGSSGGGSFSHSSSSGGSGGGALGGGAGPGKGGNGGPGGPGGGGKKGGGPGGGGGGSHPSSARDRGAGKECQSVDFYVRSFWKVAKTQNDLESPTQGYCRGFVYRLLLHPRGTTGTDSEASHLSVFLEAIRQDWYPDDWIFPNVRFELTVVNFKDPKQSVTSWAHWSFSNEATSRGWQKMISHARLNKQSGFMDEDGTVLVRGKAEPPFASLWSRGPVYRPHRIWEYIPERAAKALEEVSSSCSAAAAALTGANTSMQTTGQSGNNAASGANANNLLVAGPHSAAPGGGLPRLKTPTASLLSYVDPIVPTLDSSLGADYVALFVHCLFHLCEFRKHVYMWKSDFIKAPTVEQLAQDPSLAAQIPPFADGSLIGALQQTFAYMQLWPVTVACRRLQQLAASSSSSRKEICASEIWKWYGAELFPKNSPSRRPAPPPLSASASRLAFCTLCKRCTCCCRCKTTAYHAAAWSAPFVQGGSGPPSEGPGRKSDDEGRSSGGTNGAEDPEMFLKQMKLDRDTCLCCDLMDRYPEAMIDMPPQPNIKAVLKALHMHDVQKMDVPDPLVKVHTELFSLLMRELAKAKLETHQVHEYQARAVAAAAAAAAAAGSAFPSFSSFGGRDAEAGEEGGLPSPGGVPGGPAPAGVWTDVDGVAFTSCDHLEATCHELFSSSDRSTGLLNADGVPDISAGFTRCKHVHSLQKALESCGKVLQHFPEVLFVYLQSVKQCKKGELFDAPLRLDAHKLLQLRQQQNANEAGNADGHSKGNGGEKGAGTTTGVVDREKQRRRLRKKLQQSRKGNKVSRDAQEEESDITEDEELAISDEDDLASTQGDGKGAGKGDGKGGQGAQGSGQTSAQGGAGAGPGGPGSTANHGAASAGNVGNQEKWFSLFALFIREGDSRGDGCGAHTSHYLLLRPEEDGPWFRIGDGRVERLSSKVDFTEWKCHRDFFCAGAVYVAEDYIDAVQAGDVDLSGDLLELNPWLYYRTLYDLGITEAEIKRPWINLANKPSGATAVSGSACSSPVGGSGARASGEASASLEGDGHAEVAPEQRDDSNSERQLGLAAADAGKTGADSGGLVSGTASPFSCPSAGSGVPAVSSNASVVPGVRPFFEGDGNAFHETFESAWRPRTLAEERRYTVLAPVIKWIFEVAVEKAVVFAANSPELVENHYWFVLRMQYLEKILLLELRHAICEVLYDEWLTNYVTPFVARSYKSALTPPKVHALETVAKNADASARDGTDEEGLRVRKLLAAISFFFRDDEEGGAAAATAVMSASRSEPSAVEPAASGVSSASGEKGEATAGEKTQNGNPTASAEENQASPTKEKERRERTESLASSPTHVGPRETAEVIAHWARTHLSDNGRLLVDELGTLLKDPLHRLVDRISTLRHEVEILCREGRSRSLLYRVGAGASADACAAGGVQPTPSEKQTPHDSALQKEDEKGEKNEKGEKSEGDEKGEVAGEDVPEPEALAELRQAVTERLTDLWRCCRECVKESEGILSKFTVERLRTSSFAEPEAEEERRTSERKSEETSAVAGSEGDKHRRDATKSGGGAGEEKETRSGADTVSPAPNEPSFSPLPPSLPPSAADPSRCVDRSAALSAGRATGGALDHLGHEYDLSTRETVELVAFLSEAFFLPDFRTMRRFLRDRRHLVFERIRPHELIRAYLSLARPEVHLPSFLHEHGYNVTWCEAAFQPEDVSAIWGDASVPDVVAVQSVSRGFQLRRAVSSVLLHLLVTALECGPSESGLKPGSQSLEGELGDKALARATDKAEKDGTTQAKGSAAGTVDGSSGAASSKKKGKKKKGAKEEVEKKAKADEPGEGTATSPKTGDVRPSEEPDPLRGEDIRTSLAADVSAILRAMEHDCPDLASPTSFGMPAAAPSQVGSASGTAASTGNAPEASTPGLLRDIPSPPPEASSASGGQQAVLGGETADYQSQLATIRKIPLTLPLPGSGEKSSSSQASGTGGKCGKKKGRVCGLGGGSSSGSGDPTHVVPVLDRVLPRLNFEQRIAAAADPGVFLLCPAALSSSLSSFAPSPRASCSLTSPAGGAGTPAFNDVPPDVSFTAKPGSANAGGFGSAFASGSCASGAAHASALERELLGLGDSGVVPFPTCGTLASRGLNGGAGSAFLTGSSVCRRIRYHGLELGLLLAEDLKGLEGFSIEDSLPIRARLLVRKSVLTPTGGSLLAGAPAPNPLTPPVSSPSSASPSPSAGASALHATTQPPPAVSEPLTVQRLYWAFRRLLHAQIEECDVGADDATAGTSSGGAGKGKNPSTAKACEQQLALLNQQSERELWWLPTPRDAFLLYALRPDPDPTRKGRRRFVYMDPLDDLEIYADPKRQLADSSAPDITILLVAAPQRCCSEASAWLKGSTFSSAAITAAASAVPGVVLPPPALTFPLEDADEFPLLVFKWFSADSVDLFCVGALVCDAKQQLQTYILDWLVPHVRARGYLSPLPSSTMKDDAENFLVLEECHLRTVQNIRRWSCAIRKINKRGGDVIIVQKKGLIESPASIRYRESSALLEKVRLYEVAHHHCGDGVGGEFDLGEGVASASLPPLASTVSGAAGSGDFLLEGNDLLSIPPDGAGGAGDRVLCAAHLHNLDEGEGDDGAGGGGKKKKKKQKKVLPRAAIPSNRKSVIARLAEDQRREETTLLKAAAKGQEKDDFPLEDTAVQAAAPPSAGASPSASSADKKSAAAGSAVSEDEDDVRVTGSTTAAKTTKGGKKVTPDDSKGDRTKSAQASVSPDKEGTASGKKAVSVANIVPGKSSSTSPAAAKTSGGGVVEAADGKHKGTTGGASSSGKAAPSEKSGETGDKKADGSSQSEGAPSSGTKVSSVEASAVGSKKGKKEAAESAMQAAVEQSSAAGPGEDKREDASGENTLGTGVAWPASAHLGSVSASSPPLSPASSTISRGSSFSIVALPGAIQMRLSPAAQQLLQRVSDKQHMASPALLREAAAILVDEFLSRVSQIYRNAAVSAIGGDSGVEKKGGVEARTSGETLGSSESAGGSGAACGAGAPASASWAVLVGAGIGSVAVDEISECAESLEAICSTCFSTQQRPIFIKEIQVLLDREIHGQGAAEPEAGEKRAAGARKGDSGEKGAKASGASAAAMARPKKEGFYSGVAAGKASSAAQEASVSDARLEAFYRLFSCRRRAASELFALLSVTRGGQLVTRKLVAQYCLAALDKEPAGGSAASSPLLGVASVILMWLFLGPRLICKLGDSQQGRRFIDGGLRKIFDFFQQRTALSLQLQQTAPASLLSSPTAVGSTPGAGGRAAPQQTDPVALVAWAAGVLLKVFHLSRASQLVLPRQTDVLSALQQIQLPSAFLSKALATSVASSPSSVWGAGGAGLLAAAGGAGTGTAVEAQCAGVSGDTLGSDSTSSARDGKPQASAGRGGLLLPPLSASVSAGGSVVSGPSSWGSSSTPAESSASAHGLLEEAGGKKTSSQRASQPPVKSPETGGSSPVAAARAAGGEAAGGEGAQGAARGLAKGSSSRGPLLSGVQHAKGAGVIGASPSSPAASGAPGKLVAAVDEREDSDDEENEGAYREEGEEESADLQATQEEELVVGEQSLYGSGKALSRRVFKKAAPYVVEEGSTWMVLYKPAFWHCSGFGRDRPVFVPRVATPQELEEALAHISLEDMISSGKIESFHLYMMKKYPRLETVRRWEEMECGLCHRTDLETSGSLLIAKTRRARESIFEQFRKRLVHKEYLLLCHGRLDKLHARIDHPIATRDFDSSRSKSHFSEVVGPDEGGDEALTEYQVVRVFGVRQPVHRKIQAAMSVAARIASSPSSSSSSSSAPSDRARGSGAAAAGAKAAGSGKGSPVSGTAAKKDFSYSQEFSFCRVRIHTGRTHQIRVHFRHIGHPLVGDTKYCDLYKCTVDRSWCARMFLHSAVLEFDNPDKTETQHVRVVCPLATELLAALENELVCLEDYSQITADMLDRTGQVKKEYRHLVVSNPTGPPDGSVPGYSALPAAASSPSSSRSGPLLQGVVGSSPPLLPLAPAALAAEGRLTPSSPLSLPPERLRDTRAPTVASAAATASSPPKAPASPPVSKSSPVILSSEKSQKVEEPAPVTLPGRALDAREAERKAEQDEARTRDAVKQTPADEKPATCPSSENQPPLLPVELPSRQKDTPLSPSSGEGGVRQPPMPPVLAPAPASNFSGIFDSLLDALRQSGEVQGSGSYAGETRRSEAGEGSQASAFPGEASDAGRLGLAGEWRRRRYLEEADWSVADICQEKQRETRPGADLSDAEAMSRARAARQWSYREFATDLADLMRLPAKEEDASGLRRLTEAVATAVPLPTVREEEQVRQYWGSVHAAQRVATARSRERMLENALQALVRLLHLSELQREVFLPASLNPQENADAQARGASASASAEVRQRCRYIAFDSRSGKMVAREDGHLLIPSFADAASGALGGVQNPQAAGIASLNSVAFWKVLLESLGAHYPADICVRWDANKRAILVLLLLENTAEMKKISQAAASQGPQQHAAAQARAFLDFHRALRDLSKFEIATPALARAVGNVPLPRESWAQGHAEKVADGRIGGSESKEAAVVVGPLQDRRRRSQGAAEGSSASLWRMQAWRKYTPGGDVSRALGECEFDVKQGFRSRFPLGDLPPFRQQMGPVRAPDLQFNQSPLLPHNIGPAHVPMGGLPSHPHISDFHNSSESRPQHPLLASGLASRLGQGLTPQERQFVLSQQSGGSTSFLLPALPSLSENLSGHDSSGSRFDASQRNLLRLPGAPGSGAALGSGPGAGLVTRPSWAPSVWGSPGAGTASGAAGGAGGDGALARGLGAQGGGDGREDLRRGPAEGSAPMAPFVFLWEAEGEGQADATPPNNAEVQEEEIRDLMDLSFMMGSTPSSGHGQTAGPGSVSPSPETGDRGASGVPGFESLGVDEARGDSAALQKLPVQAPTPGAKEATGVVGEGSRRRNEESRGGVGQTPQQGQDESSVLLRDMGGELREGVRHFSEDQASAAADGSFMSRLQQEAWQGSSGLLSSASKALSNASSPTSSLLSFGQPGALRSSQAGAGPSLFLMMGQHGGAGGERRFGAPGESLASSSASLASGGARTRGQTLSEVEGTLQETSTREGEAQVLGNDKWCVRIDIPHPPSEAPPHPSIMFLHQKVAREMLEGETRGAEGRRGAGDEGDNRGPALAARAAAALLSRQYCNGAAAVENALHDQLAQQRRVGDMWGSSVGSLHAGAAMGVSLGRHGAGEEVSGVDEEFLLGRRNSTGMTRGVGPGAGGPRPSPSPPGNMPVPPAHIHPSLRSHLAAATAPGFPLGDGTAPFGGGRATPGISSDLHASSGGGGLIGRGAALPSPHMNAGGRPMFGTNEFPLRASNHATDSGRGRPFAPSGFCGAAGGSATDLGDGDLRGPLLPQAAQDPRLHALDMRNAQPQSLQAPHRMGDSLLGAGGLPRLPALGQPGGPNAGPSSGNSGREDEKA</sequence>
<feature type="compositionally biased region" description="Basic and acidic residues" evidence="2">
    <location>
        <begin position="2623"/>
        <end position="2632"/>
    </location>
</feature>
<dbReference type="Pfam" id="PF22486">
    <property type="entry name" value="MATH_2"/>
    <property type="match status" value="1"/>
</dbReference>
<feature type="compositionally biased region" description="Low complexity" evidence="2">
    <location>
        <begin position="5058"/>
        <end position="5076"/>
    </location>
</feature>
<feature type="compositionally biased region" description="Low complexity" evidence="2">
    <location>
        <begin position="3760"/>
        <end position="3785"/>
    </location>
</feature>
<feature type="region of interest" description="Disordered" evidence="2">
    <location>
        <begin position="4875"/>
        <end position="4916"/>
    </location>
</feature>
<feature type="compositionally biased region" description="Low complexity" evidence="2">
    <location>
        <begin position="4081"/>
        <end position="4091"/>
    </location>
</feature>
<feature type="compositionally biased region" description="Pro residues" evidence="2">
    <location>
        <begin position="3277"/>
        <end position="3286"/>
    </location>
</feature>
<feature type="region of interest" description="Disordered" evidence="2">
    <location>
        <begin position="582"/>
        <end position="633"/>
    </location>
</feature>
<feature type="compositionally biased region" description="Basic and acidic residues" evidence="2">
    <location>
        <begin position="2513"/>
        <end position="2544"/>
    </location>
</feature>
<feature type="compositionally biased region" description="Low complexity" evidence="2">
    <location>
        <begin position="2112"/>
        <end position="2121"/>
    </location>
</feature>
<accession>A0A086PR15</accession>
<feature type="compositionally biased region" description="Gly residues" evidence="2">
    <location>
        <begin position="1711"/>
        <end position="1722"/>
    </location>
</feature>
<feature type="region of interest" description="Disordered" evidence="2">
    <location>
        <begin position="2596"/>
        <end position="2678"/>
    </location>
</feature>
<gene>
    <name evidence="4" type="ORF">TGVAND_306660</name>
</gene>
<feature type="region of interest" description="Disordered" evidence="2">
    <location>
        <begin position="2358"/>
        <end position="2429"/>
    </location>
</feature>
<feature type="compositionally biased region" description="Polar residues" evidence="2">
    <location>
        <begin position="6030"/>
        <end position="6039"/>
    </location>
</feature>
<dbReference type="VEuPathDB" id="ToxoDB:TGVAND_306660"/>
<feature type="region of interest" description="Disordered" evidence="2">
    <location>
        <begin position="6134"/>
        <end position="6182"/>
    </location>
</feature>
<feature type="region of interest" description="Disordered" evidence="2">
    <location>
        <begin position="5826"/>
        <end position="5845"/>
    </location>
</feature>
<feature type="compositionally biased region" description="Pro residues" evidence="2">
    <location>
        <begin position="6338"/>
        <end position="6348"/>
    </location>
</feature>
<evidence type="ECO:0000256" key="2">
    <source>
        <dbReference type="SAM" id="MobiDB-lite"/>
    </source>
</evidence>
<feature type="compositionally biased region" description="Basic and acidic residues" evidence="2">
    <location>
        <begin position="6016"/>
        <end position="6025"/>
    </location>
</feature>
<feature type="region of interest" description="Disordered" evidence="2">
    <location>
        <begin position="5851"/>
        <end position="5903"/>
    </location>
</feature>
<feature type="region of interest" description="Disordered" evidence="2">
    <location>
        <begin position="828"/>
        <end position="872"/>
    </location>
</feature>
<feature type="compositionally biased region" description="Low complexity" evidence="2">
    <location>
        <begin position="3795"/>
        <end position="3805"/>
    </location>
</feature>
<feature type="region of interest" description="Disordered" evidence="2">
    <location>
        <begin position="1837"/>
        <end position="1961"/>
    </location>
</feature>
<comment type="similarity">
    <text evidence="1">Belongs to the pseudouridine synthase RluA family.</text>
</comment>
<feature type="region of interest" description="Disordered" evidence="2">
    <location>
        <begin position="5995"/>
        <end position="6039"/>
    </location>
</feature>
<dbReference type="InterPro" id="IPR020103">
    <property type="entry name" value="PsdUridine_synth_cat_dom_sf"/>
</dbReference>
<feature type="region of interest" description="Disordered" evidence="2">
    <location>
        <begin position="3687"/>
        <end position="3722"/>
    </location>
</feature>
<feature type="compositionally biased region" description="Basic and acidic residues" evidence="2">
    <location>
        <begin position="2124"/>
        <end position="2140"/>
    </location>
</feature>
<feature type="compositionally biased region" description="Basic and acidic residues" evidence="2">
    <location>
        <begin position="5169"/>
        <end position="5198"/>
    </location>
</feature>
<feature type="compositionally biased region" description="Basic residues" evidence="2">
    <location>
        <begin position="1868"/>
        <end position="1884"/>
    </location>
</feature>
<feature type="region of interest" description="Disordered" evidence="2">
    <location>
        <begin position="1561"/>
        <end position="1592"/>
    </location>
</feature>
<dbReference type="PANTHER" id="PTHR21600:SF87">
    <property type="entry name" value="RNA PSEUDOURIDYLATE SYNTHASE DOMAIN-CONTAINING PROTEIN 1"/>
    <property type="match status" value="1"/>
</dbReference>
<proteinExistence type="inferred from homology"/>
<feature type="region of interest" description="Disordered" evidence="2">
    <location>
        <begin position="5118"/>
        <end position="5246"/>
    </location>
</feature>
<organism evidence="4 5">
    <name type="scientific">Toxoplasma gondii VAND</name>
    <dbReference type="NCBI Taxonomy" id="933077"/>
    <lineage>
        <taxon>Eukaryota</taxon>
        <taxon>Sar</taxon>
        <taxon>Alveolata</taxon>
        <taxon>Apicomplexa</taxon>
        <taxon>Conoidasida</taxon>
        <taxon>Coccidia</taxon>
        <taxon>Eucoccidiorida</taxon>
        <taxon>Eimeriorina</taxon>
        <taxon>Sarcocystidae</taxon>
        <taxon>Toxoplasma</taxon>
    </lineage>
</organism>
<feature type="compositionally biased region" description="Basic residues" evidence="2">
    <location>
        <begin position="2881"/>
        <end position="2890"/>
    </location>
</feature>
<feature type="compositionally biased region" description="Low complexity" evidence="2">
    <location>
        <begin position="3849"/>
        <end position="3862"/>
    </location>
</feature>
<feature type="compositionally biased region" description="Low complexity" evidence="2">
    <location>
        <begin position="4875"/>
        <end position="4915"/>
    </location>
</feature>
<feature type="region of interest" description="Disordered" evidence="2">
    <location>
        <begin position="1"/>
        <end position="20"/>
    </location>
</feature>
<dbReference type="EMBL" id="AEYJ02001356">
    <property type="protein sequence ID" value="KFH02797.1"/>
    <property type="molecule type" value="Genomic_DNA"/>
</dbReference>
<dbReference type="GO" id="GO:0000455">
    <property type="term" value="P:enzyme-directed rRNA pseudouridine synthesis"/>
    <property type="evidence" value="ECO:0007669"/>
    <property type="project" value="TreeGrafter"/>
</dbReference>
<feature type="region of interest" description="Disordered" evidence="2">
    <location>
        <begin position="5267"/>
        <end position="5298"/>
    </location>
</feature>
<comment type="caution">
    <text evidence="4">The sequence shown here is derived from an EMBL/GenBank/DDBJ whole genome shotgun (WGS) entry which is preliminary data.</text>
</comment>
<feature type="region of interest" description="Disordered" evidence="2">
    <location>
        <begin position="5042"/>
        <end position="5077"/>
    </location>
</feature>
<dbReference type="SUPFAM" id="SSF49599">
    <property type="entry name" value="TRAF domain-like"/>
    <property type="match status" value="1"/>
</dbReference>
<dbReference type="PANTHER" id="PTHR21600">
    <property type="entry name" value="MITOCHONDRIAL RNA PSEUDOURIDINE SYNTHASE"/>
    <property type="match status" value="1"/>
</dbReference>
<feature type="compositionally biased region" description="Low complexity" evidence="2">
    <location>
        <begin position="1075"/>
        <end position="1089"/>
    </location>
</feature>
<dbReference type="Pfam" id="PF00849">
    <property type="entry name" value="PseudoU_synth_2"/>
    <property type="match status" value="1"/>
</dbReference>
<feature type="compositionally biased region" description="Low complexity" evidence="2">
    <location>
        <begin position="4599"/>
        <end position="4612"/>
    </location>
</feature>
<name>A0A086PR15_TOXGO</name>
<dbReference type="Gene3D" id="2.60.210.10">
    <property type="entry name" value="Apoptosis, Tumor Necrosis Factor Receptor Associated Protein 2, Chain A"/>
    <property type="match status" value="1"/>
</dbReference>
<feature type="compositionally biased region" description="Basic and acidic residues" evidence="2">
    <location>
        <begin position="3811"/>
        <end position="3822"/>
    </location>
</feature>
<reference evidence="4 5" key="2">
    <citation type="journal article" date="2015" name="Eukaryot. Cell">
        <title>Genetic mapping reveals that sinefungin resistance in Toxoplasma gondii is controlled by a putative amino acid transporter locus that can be used as a negative selectable marker.</title>
        <authorList>
            <person name="Behnke M.S."/>
            <person name="Khan A."/>
            <person name="Sibley L.D."/>
        </authorList>
    </citation>
    <scope>NUCLEOTIDE SEQUENCE [LARGE SCALE GENOMIC DNA]</scope>
    <source>
        <strain evidence="4 5">VAND</strain>
    </source>
</reference>